<evidence type="ECO:0000256" key="5">
    <source>
        <dbReference type="ARBA" id="ARBA00022679"/>
    </source>
</evidence>
<keyword evidence="8 11" id="KW-0472">Membrane</keyword>
<keyword evidence="4" id="KW-0328">Glycosyltransferase</keyword>
<dbReference type="Gene3D" id="3.10.120.10">
    <property type="entry name" value="Cytochrome b5-like heme/steroid binding domain"/>
    <property type="match status" value="1"/>
</dbReference>
<dbReference type="CDD" id="cd04190">
    <property type="entry name" value="Chitin_synth_C"/>
    <property type="match status" value="1"/>
</dbReference>
<evidence type="ECO:0000256" key="7">
    <source>
        <dbReference type="ARBA" id="ARBA00022989"/>
    </source>
</evidence>
<feature type="transmembrane region" description="Helical" evidence="11">
    <location>
        <begin position="15"/>
        <end position="38"/>
    </location>
</feature>
<feature type="domain" description="DEK-C" evidence="12">
    <location>
        <begin position="970"/>
        <end position="1025"/>
    </location>
</feature>
<dbReference type="PANTHER" id="PTHR22914">
    <property type="entry name" value="CHITIN SYNTHASE"/>
    <property type="match status" value="1"/>
</dbReference>
<dbReference type="InterPro" id="IPR014876">
    <property type="entry name" value="DEK_C"/>
</dbReference>
<evidence type="ECO:0000256" key="10">
    <source>
        <dbReference type="SAM" id="MobiDB-lite"/>
    </source>
</evidence>
<feature type="transmembrane region" description="Helical" evidence="11">
    <location>
        <begin position="725"/>
        <end position="748"/>
    </location>
</feature>
<sequence>MTRPDIQIAWREKTALCIIIFFLCIFVLFFLILFGRLICPKQYVYSTTELSSHSAESNPFVAIRGEVFSIKDYNHHGVASSLLVKKYAGRDVSQLWFPVQVSLVCDGYEPGGIDPAVVLENYTDNDAAPHDYRYSKMGDNMRNFYQDNVLRSLRSKNLKGQMAYSAQAVRDIANQGKAWGILDDYVYDIDSYSRGQSFAAFPPGVPERQINTRFMDPKLVQLFTNNKGEDITSLFNELYSTTPDLKQKMRVCLQNLFYVGVVDTRNSPQCKFSNYILLACTIFLASVLFFKFLAALQLGTRREPEDHDKFVICQVPCYTEGEESLKRTIDSLAVLKYDDKRKLLFIIADGMIVGGGNDKPTPRIVLDILGVDPNIDPKPLPYQALGEGNQQLNMAKVYTGLYECSGHVVPYLVVVKVGKPSERSRPGNRGKRDSQLILMRFFNKVHFNKEMTPLELKMYHQIKNVIGVDPYFYEYVLMVDADTIVMPDSLNRMISCMLNDTKIMGICGETELLNEKDTIVTMIQVYEYFISHHLNKAFESLFGSVTCLPGCFSMYRFRTPIKAQPLLVANEIVDDYSENKVDTLHKKNLLSLGEDRYLTTLMLKHFNYNKMSFTPDAKCKTNAPDEWSVLLSQRRRWINSTVHNLFELVYLPRLCGFCCFSMRFVVLLDLVSTLIMPIQCIYLIYLIYTVSTDTSNIPVTSLILLAVIYGFQVFIFLIKRQWQHIGWMIVYLFSLPIFSFFLPIYSFWHFDDFSWGNTRVVVGEKGKLAHLPSEEKFDPSSVPLKKWSDYELEKWEEGTQTSESRGSTGSTPTHDNRSRSQLSRISHGEMVTPIQSMPMLPMLGTPLEGYHSRGSISRERSLSPISVGYSSIYTGTPRMPASPRGSFDRASSAHGYLPAASSPDLRIQTRNLSVSSLDMNMFNGYYSRAPTPSPMNDDHNTLGGSMGRNSRTGNATPTPSTPGTPSIPTLPNDQEILEEIRGILSAADLMSITKKQVRDELSHYFGIDMTIRKDYINSCIDMILQGQL</sequence>
<keyword evidence="7 11" id="KW-1133">Transmembrane helix</keyword>
<evidence type="ECO:0000256" key="3">
    <source>
        <dbReference type="ARBA" id="ARBA00022475"/>
    </source>
</evidence>
<comment type="caution">
    <text evidence="13">The sequence shown here is derived from an EMBL/GenBank/DDBJ whole genome shotgun (WGS) entry which is preliminary data.</text>
</comment>
<dbReference type="PROSITE" id="PS51998">
    <property type="entry name" value="DEK_C"/>
    <property type="match status" value="1"/>
</dbReference>
<keyword evidence="5" id="KW-0808">Transferase</keyword>
<evidence type="ECO:0000313" key="14">
    <source>
        <dbReference type="Proteomes" id="UP001479436"/>
    </source>
</evidence>
<keyword evidence="9" id="KW-0325">Glycoprotein</keyword>
<evidence type="ECO:0000256" key="6">
    <source>
        <dbReference type="ARBA" id="ARBA00022692"/>
    </source>
</evidence>
<proteinExistence type="predicted"/>
<feature type="transmembrane region" description="Helical" evidence="11">
    <location>
        <begin position="664"/>
        <end position="685"/>
    </location>
</feature>
<evidence type="ECO:0000259" key="12">
    <source>
        <dbReference type="PROSITE" id="PS51998"/>
    </source>
</evidence>
<reference evidence="13 14" key="1">
    <citation type="submission" date="2023-04" db="EMBL/GenBank/DDBJ databases">
        <title>Genome of Basidiobolus ranarum AG-B5.</title>
        <authorList>
            <person name="Stajich J.E."/>
            <person name="Carter-House D."/>
            <person name="Gryganskyi A."/>
        </authorList>
    </citation>
    <scope>NUCLEOTIDE SEQUENCE [LARGE SCALE GENOMIC DNA]</scope>
    <source>
        <strain evidence="13 14">AG-B5</strain>
    </source>
</reference>
<organism evidence="13 14">
    <name type="scientific">Basidiobolus ranarum</name>
    <dbReference type="NCBI Taxonomy" id="34480"/>
    <lineage>
        <taxon>Eukaryota</taxon>
        <taxon>Fungi</taxon>
        <taxon>Fungi incertae sedis</taxon>
        <taxon>Zoopagomycota</taxon>
        <taxon>Entomophthoromycotina</taxon>
        <taxon>Basidiobolomycetes</taxon>
        <taxon>Basidiobolales</taxon>
        <taxon>Basidiobolaceae</taxon>
        <taxon>Basidiobolus</taxon>
    </lineage>
</organism>
<evidence type="ECO:0000256" key="8">
    <source>
        <dbReference type="ARBA" id="ARBA00023136"/>
    </source>
</evidence>
<keyword evidence="14" id="KW-1185">Reference proteome</keyword>
<feature type="region of interest" description="Disordered" evidence="10">
    <location>
        <begin position="928"/>
        <end position="969"/>
    </location>
</feature>
<feature type="transmembrane region" description="Helical" evidence="11">
    <location>
        <begin position="697"/>
        <end position="718"/>
    </location>
</feature>
<dbReference type="InterPro" id="IPR029044">
    <property type="entry name" value="Nucleotide-diphossugar_trans"/>
</dbReference>
<feature type="region of interest" description="Disordered" evidence="10">
    <location>
        <begin position="796"/>
        <end position="827"/>
    </location>
</feature>
<feature type="compositionally biased region" description="Low complexity" evidence="10">
    <location>
        <begin position="952"/>
        <end position="969"/>
    </location>
</feature>
<dbReference type="Pfam" id="PF03142">
    <property type="entry name" value="Chitin_synth_2"/>
    <property type="match status" value="1"/>
</dbReference>
<feature type="compositionally biased region" description="Polar residues" evidence="10">
    <location>
        <begin position="798"/>
        <end position="824"/>
    </location>
</feature>
<gene>
    <name evidence="13" type="ORF">K7432_014497</name>
</gene>
<feature type="region of interest" description="Disordered" evidence="10">
    <location>
        <begin position="876"/>
        <end position="900"/>
    </location>
</feature>
<dbReference type="Gene3D" id="1.10.10.60">
    <property type="entry name" value="Homeodomain-like"/>
    <property type="match status" value="1"/>
</dbReference>
<evidence type="ECO:0000256" key="2">
    <source>
        <dbReference type="ARBA" id="ARBA00012543"/>
    </source>
</evidence>
<dbReference type="SUPFAM" id="SSF109715">
    <property type="entry name" value="DEK C-terminal domain"/>
    <property type="match status" value="1"/>
</dbReference>
<evidence type="ECO:0000256" key="1">
    <source>
        <dbReference type="ARBA" id="ARBA00004651"/>
    </source>
</evidence>
<dbReference type="SUPFAM" id="SSF53448">
    <property type="entry name" value="Nucleotide-diphospho-sugar transferases"/>
    <property type="match status" value="1"/>
</dbReference>
<dbReference type="InterPro" id="IPR004835">
    <property type="entry name" value="Chitin_synth"/>
</dbReference>
<feature type="transmembrane region" description="Helical" evidence="11">
    <location>
        <begin position="275"/>
        <end position="294"/>
    </location>
</feature>
<evidence type="ECO:0000313" key="13">
    <source>
        <dbReference type="EMBL" id="KAK9688161.1"/>
    </source>
</evidence>
<comment type="subcellular location">
    <subcellularLocation>
        <location evidence="1">Cell membrane</location>
        <topology evidence="1">Multi-pass membrane protein</topology>
    </subcellularLocation>
</comment>
<evidence type="ECO:0000256" key="4">
    <source>
        <dbReference type="ARBA" id="ARBA00022676"/>
    </source>
</evidence>
<dbReference type="PANTHER" id="PTHR22914:SF13">
    <property type="entry name" value="CHITIN SYNTHASE"/>
    <property type="match status" value="1"/>
</dbReference>
<dbReference type="InterPro" id="IPR036400">
    <property type="entry name" value="Cyt_B5-like_heme/steroid_sf"/>
</dbReference>
<keyword evidence="3" id="KW-1003">Cell membrane</keyword>
<accession>A0ABR2VPF2</accession>
<keyword evidence="6 11" id="KW-0812">Transmembrane</keyword>
<dbReference type="EC" id="2.4.1.16" evidence="2"/>
<evidence type="ECO:0000256" key="9">
    <source>
        <dbReference type="ARBA" id="ARBA00023180"/>
    </source>
</evidence>
<dbReference type="Pfam" id="PF08766">
    <property type="entry name" value="DEK_C"/>
    <property type="match status" value="1"/>
</dbReference>
<name>A0ABR2VPF2_9FUNG</name>
<dbReference type="SUPFAM" id="SSF55856">
    <property type="entry name" value="Cytochrome b5-like heme/steroid binding domain"/>
    <property type="match status" value="1"/>
</dbReference>
<dbReference type="EMBL" id="JASJQH010008541">
    <property type="protein sequence ID" value="KAK9688161.1"/>
    <property type="molecule type" value="Genomic_DNA"/>
</dbReference>
<dbReference type="Proteomes" id="UP001479436">
    <property type="component" value="Unassembled WGS sequence"/>
</dbReference>
<evidence type="ECO:0000256" key="11">
    <source>
        <dbReference type="SAM" id="Phobius"/>
    </source>
</evidence>
<protein>
    <recommendedName>
        <fullName evidence="2">chitin synthase</fullName>
        <ecNumber evidence="2">2.4.1.16</ecNumber>
    </recommendedName>
</protein>
<dbReference type="Gene3D" id="3.90.550.10">
    <property type="entry name" value="Spore Coat Polysaccharide Biosynthesis Protein SpsA, Chain A"/>
    <property type="match status" value="1"/>
</dbReference>